<evidence type="ECO:0000256" key="17">
    <source>
        <dbReference type="ARBA" id="ARBA00022842"/>
    </source>
</evidence>
<evidence type="ECO:0000256" key="20">
    <source>
        <dbReference type="ARBA" id="ARBA00023242"/>
    </source>
</evidence>
<evidence type="ECO:0000256" key="7">
    <source>
        <dbReference type="ARBA" id="ARBA00012472"/>
    </source>
</evidence>
<comment type="subcellular location">
    <subcellularLocation>
        <location evidence="3">Nucleus speckle</location>
    </subcellularLocation>
    <subcellularLocation>
        <location evidence="4">Nucleus</location>
        <location evidence="4">Nucleolus</location>
    </subcellularLocation>
</comment>
<evidence type="ECO:0000256" key="21">
    <source>
        <dbReference type="ARBA" id="ARBA00030790"/>
    </source>
</evidence>
<keyword evidence="16" id="KW-0067">ATP-binding</keyword>
<evidence type="ECO:0000313" key="29">
    <source>
        <dbReference type="Proteomes" id="UP000694892"/>
    </source>
</evidence>
<keyword evidence="18 25" id="KW-0694">RNA-binding</keyword>
<dbReference type="Pfam" id="PF22600">
    <property type="entry name" value="MTPAP-like_central"/>
    <property type="match status" value="1"/>
</dbReference>
<dbReference type="InterPro" id="IPR002058">
    <property type="entry name" value="PAP_assoc"/>
</dbReference>
<dbReference type="AlphaFoldDB" id="A0A974HN82"/>
<evidence type="ECO:0000256" key="6">
    <source>
        <dbReference type="ARBA" id="ARBA00012388"/>
    </source>
</evidence>
<evidence type="ECO:0000256" key="19">
    <source>
        <dbReference type="ARBA" id="ARBA00023211"/>
    </source>
</evidence>
<dbReference type="PROSITE" id="PS50102">
    <property type="entry name" value="RRM"/>
    <property type="match status" value="1"/>
</dbReference>
<dbReference type="GO" id="GO:0008270">
    <property type="term" value="F:zinc ion binding"/>
    <property type="evidence" value="ECO:0007669"/>
    <property type="project" value="UniProtKB-KW"/>
</dbReference>
<feature type="region of interest" description="Disordered" evidence="26">
    <location>
        <begin position="154"/>
        <end position="176"/>
    </location>
</feature>
<dbReference type="EC" id="2.7.7.19" evidence="6"/>
<dbReference type="InterPro" id="IPR012677">
    <property type="entry name" value="Nucleotide-bd_a/b_plait_sf"/>
</dbReference>
<keyword evidence="17" id="KW-0460">Magnesium</keyword>
<evidence type="ECO:0000256" key="3">
    <source>
        <dbReference type="ARBA" id="ARBA00004324"/>
    </source>
</evidence>
<evidence type="ECO:0000256" key="2">
    <source>
        <dbReference type="ARBA" id="ARBA00001946"/>
    </source>
</evidence>
<dbReference type="Pfam" id="PF00076">
    <property type="entry name" value="RRM_1"/>
    <property type="match status" value="1"/>
</dbReference>
<evidence type="ECO:0000256" key="8">
    <source>
        <dbReference type="ARBA" id="ARBA00021679"/>
    </source>
</evidence>
<accession>A0A974HN82</accession>
<dbReference type="SUPFAM" id="SSF54928">
    <property type="entry name" value="RNA-binding domain, RBD"/>
    <property type="match status" value="1"/>
</dbReference>
<dbReference type="Gene3D" id="1.10.1410.10">
    <property type="match status" value="1"/>
</dbReference>
<dbReference type="OrthoDB" id="2274644at2759"/>
<feature type="compositionally biased region" description="Basic residues" evidence="26">
    <location>
        <begin position="154"/>
        <end position="165"/>
    </location>
</feature>
<evidence type="ECO:0000256" key="4">
    <source>
        <dbReference type="ARBA" id="ARBA00004604"/>
    </source>
</evidence>
<dbReference type="GO" id="GO:0006397">
    <property type="term" value="P:mRNA processing"/>
    <property type="evidence" value="ECO:0007669"/>
    <property type="project" value="UniProtKB-KW"/>
</dbReference>
<evidence type="ECO:0000313" key="28">
    <source>
        <dbReference type="EMBL" id="OCT84110.1"/>
    </source>
</evidence>
<dbReference type="GO" id="GO:0016607">
    <property type="term" value="C:nuclear speck"/>
    <property type="evidence" value="ECO:0007669"/>
    <property type="project" value="UniProtKB-SubCell"/>
</dbReference>
<dbReference type="SMART" id="SM00360">
    <property type="entry name" value="RRM"/>
    <property type="match status" value="1"/>
</dbReference>
<comment type="cofactor">
    <cofactor evidence="2">
        <name>Mg(2+)</name>
        <dbReference type="ChEBI" id="CHEBI:18420"/>
    </cofactor>
</comment>
<dbReference type="FunFam" id="3.30.70.330:FF:000305">
    <property type="entry name" value="speckle targeted PIP5K1A-regulated poly(A) polymerase"/>
    <property type="match status" value="1"/>
</dbReference>
<dbReference type="SUPFAM" id="SSF81301">
    <property type="entry name" value="Nucleotidyltransferase"/>
    <property type="match status" value="1"/>
</dbReference>
<dbReference type="Gene3D" id="3.30.460.10">
    <property type="entry name" value="Beta Polymerase, domain 2"/>
    <property type="match status" value="1"/>
</dbReference>
<comment type="catalytic activity">
    <reaction evidence="23">
        <text>RNA(n) + ATP = RNA(n)-3'-adenine ribonucleotide + diphosphate</text>
        <dbReference type="Rhea" id="RHEA:11332"/>
        <dbReference type="Rhea" id="RHEA-COMP:14527"/>
        <dbReference type="Rhea" id="RHEA-COMP:17347"/>
        <dbReference type="ChEBI" id="CHEBI:30616"/>
        <dbReference type="ChEBI" id="CHEBI:33019"/>
        <dbReference type="ChEBI" id="CHEBI:140395"/>
        <dbReference type="ChEBI" id="CHEBI:173115"/>
        <dbReference type="EC" id="2.7.7.19"/>
    </reaction>
</comment>
<protein>
    <recommendedName>
        <fullName evidence="8">Speckle targeted PIP5K1A-regulated poly(A) polymerase</fullName>
        <ecNumber evidence="6">2.7.7.19</ecNumber>
        <ecNumber evidence="7">2.7.7.52</ecNumber>
    </recommendedName>
    <alternativeName>
        <fullName evidence="21">RNA-binding motif protein 21</fullName>
    </alternativeName>
    <alternativeName>
        <fullName evidence="22">U6 snRNA-specific terminal uridylyltransferase 1</fullName>
    </alternativeName>
</protein>
<evidence type="ECO:0000256" key="25">
    <source>
        <dbReference type="PROSITE-ProRule" id="PRU00176"/>
    </source>
</evidence>
<keyword evidence="12" id="KW-0479">Metal-binding</keyword>
<feature type="domain" description="RRM" evidence="27">
    <location>
        <begin position="84"/>
        <end position="156"/>
    </location>
</feature>
<keyword evidence="20" id="KW-0539">Nucleus</keyword>
<comment type="catalytic activity">
    <reaction evidence="24">
        <text>RNA(n) + UTP = RNA(n)-3'-uridine ribonucleotide + diphosphate</text>
        <dbReference type="Rhea" id="RHEA:14785"/>
        <dbReference type="Rhea" id="RHEA-COMP:14527"/>
        <dbReference type="Rhea" id="RHEA-COMP:17348"/>
        <dbReference type="ChEBI" id="CHEBI:33019"/>
        <dbReference type="ChEBI" id="CHEBI:46398"/>
        <dbReference type="ChEBI" id="CHEBI:140395"/>
        <dbReference type="ChEBI" id="CHEBI:173116"/>
        <dbReference type="EC" id="2.7.7.52"/>
    </reaction>
</comment>
<keyword evidence="14" id="KW-0863">Zinc-finger</keyword>
<dbReference type="PROSITE" id="PS00028">
    <property type="entry name" value="ZINC_FINGER_C2H2_1"/>
    <property type="match status" value="1"/>
</dbReference>
<comment type="cofactor">
    <cofactor evidence="1">
        <name>Mn(2+)</name>
        <dbReference type="ChEBI" id="CHEBI:29035"/>
    </cofactor>
</comment>
<keyword evidence="9" id="KW-0507">mRNA processing</keyword>
<evidence type="ECO:0000256" key="12">
    <source>
        <dbReference type="ARBA" id="ARBA00022723"/>
    </source>
</evidence>
<dbReference type="EC" id="2.7.7.52" evidence="7"/>
<dbReference type="PANTHER" id="PTHR12271:SF127">
    <property type="entry name" value="SPECKLE TARGETED PIP5K1A-REGULATED POLY(A) POLYMERASE"/>
    <property type="match status" value="1"/>
</dbReference>
<dbReference type="CDD" id="cd05402">
    <property type="entry name" value="NT_PAP_TUTase"/>
    <property type="match status" value="1"/>
</dbReference>
<evidence type="ECO:0000259" key="27">
    <source>
        <dbReference type="PROSITE" id="PS50102"/>
    </source>
</evidence>
<evidence type="ECO:0000256" key="10">
    <source>
        <dbReference type="ARBA" id="ARBA00022679"/>
    </source>
</evidence>
<comment type="similarity">
    <text evidence="5">Belongs to the DNA polymerase type-B-like family.</text>
</comment>
<evidence type="ECO:0000256" key="11">
    <source>
        <dbReference type="ARBA" id="ARBA00022695"/>
    </source>
</evidence>
<reference evidence="29" key="1">
    <citation type="journal article" date="2016" name="Nature">
        <title>Genome evolution in the allotetraploid frog Xenopus laevis.</title>
        <authorList>
            <person name="Session A.M."/>
            <person name="Uno Y."/>
            <person name="Kwon T."/>
            <person name="Chapman J.A."/>
            <person name="Toyoda A."/>
            <person name="Takahashi S."/>
            <person name="Fukui A."/>
            <person name="Hikosaka A."/>
            <person name="Suzuki A."/>
            <person name="Kondo M."/>
            <person name="van Heeringen S.J."/>
            <person name="Quigley I."/>
            <person name="Heinz S."/>
            <person name="Ogino H."/>
            <person name="Ochi H."/>
            <person name="Hellsten U."/>
            <person name="Lyons J.B."/>
            <person name="Simakov O."/>
            <person name="Putnam N."/>
            <person name="Stites J."/>
            <person name="Kuroki Y."/>
            <person name="Tanaka T."/>
            <person name="Michiue T."/>
            <person name="Watanabe M."/>
            <person name="Bogdanovic O."/>
            <person name="Lister R."/>
            <person name="Georgiou G."/>
            <person name="Paranjpe S.S."/>
            <person name="van Kruijsbergen I."/>
            <person name="Shu S."/>
            <person name="Carlson J."/>
            <person name="Kinoshita T."/>
            <person name="Ohta Y."/>
            <person name="Mawaribuchi S."/>
            <person name="Jenkins J."/>
            <person name="Grimwood J."/>
            <person name="Schmutz J."/>
            <person name="Mitros T."/>
            <person name="Mozaffari S.V."/>
            <person name="Suzuki Y."/>
            <person name="Haramoto Y."/>
            <person name="Yamamoto T.S."/>
            <person name="Takagi C."/>
            <person name="Heald R."/>
            <person name="Miller K."/>
            <person name="Haudenschild C."/>
            <person name="Kitzman J."/>
            <person name="Nakayama T."/>
            <person name="Izutsu Y."/>
            <person name="Robert J."/>
            <person name="Fortriede J."/>
            <person name="Burns K."/>
            <person name="Lotay V."/>
            <person name="Karimi K."/>
            <person name="Yasuoka Y."/>
            <person name="Dichmann D.S."/>
            <person name="Flajnik M.F."/>
            <person name="Houston D.W."/>
            <person name="Shendure J."/>
            <person name="DuPasquier L."/>
            <person name="Vize P.D."/>
            <person name="Zorn A.M."/>
            <person name="Ito M."/>
            <person name="Marcotte E.M."/>
            <person name="Wallingford J.B."/>
            <person name="Ito Y."/>
            <person name="Asashima M."/>
            <person name="Ueno N."/>
            <person name="Matsuda Y."/>
            <person name="Veenstra G.J."/>
            <person name="Fujiyama A."/>
            <person name="Harland R.M."/>
            <person name="Taira M."/>
            <person name="Rokhsar D.S."/>
        </authorList>
    </citation>
    <scope>NUCLEOTIDE SEQUENCE [LARGE SCALE GENOMIC DNA]</scope>
    <source>
        <strain evidence="29">J</strain>
    </source>
</reference>
<dbReference type="InterPro" id="IPR000504">
    <property type="entry name" value="RRM_dom"/>
</dbReference>
<dbReference type="GO" id="GO:0031123">
    <property type="term" value="P:RNA 3'-end processing"/>
    <property type="evidence" value="ECO:0007669"/>
    <property type="project" value="TreeGrafter"/>
</dbReference>
<name>A0A974HN82_XENLA</name>
<dbReference type="InterPro" id="IPR043519">
    <property type="entry name" value="NT_sf"/>
</dbReference>
<dbReference type="EMBL" id="CM004472">
    <property type="protein sequence ID" value="OCT84110.1"/>
    <property type="molecule type" value="Genomic_DNA"/>
</dbReference>
<dbReference type="SUPFAM" id="SSF81631">
    <property type="entry name" value="PAP/OAS1 substrate-binding domain"/>
    <property type="match status" value="1"/>
</dbReference>
<evidence type="ECO:0000256" key="24">
    <source>
        <dbReference type="ARBA" id="ARBA00049105"/>
    </source>
</evidence>
<dbReference type="InterPro" id="IPR034388">
    <property type="entry name" value="Star-PAP_RRM"/>
</dbReference>
<dbReference type="KEGG" id="xla:494678"/>
<evidence type="ECO:0000256" key="18">
    <source>
        <dbReference type="ARBA" id="ARBA00022884"/>
    </source>
</evidence>
<evidence type="ECO:0000256" key="22">
    <source>
        <dbReference type="ARBA" id="ARBA00033036"/>
    </source>
</evidence>
<evidence type="ECO:0000256" key="13">
    <source>
        <dbReference type="ARBA" id="ARBA00022741"/>
    </source>
</evidence>
<dbReference type="InterPro" id="IPR054708">
    <property type="entry name" value="MTPAP-like_central"/>
</dbReference>
<keyword evidence="15" id="KW-0862">Zinc</keyword>
<evidence type="ECO:0000256" key="23">
    <source>
        <dbReference type="ARBA" id="ARBA00048830"/>
    </source>
</evidence>
<proteinExistence type="inferred from homology"/>
<feature type="region of interest" description="Disordered" evidence="26">
    <location>
        <begin position="257"/>
        <end position="312"/>
    </location>
</feature>
<dbReference type="InterPro" id="IPR013087">
    <property type="entry name" value="Znf_C2H2_type"/>
</dbReference>
<keyword evidence="10" id="KW-0808">Transferase</keyword>
<evidence type="ECO:0000256" key="1">
    <source>
        <dbReference type="ARBA" id="ARBA00001936"/>
    </source>
</evidence>
<evidence type="ECO:0000256" key="26">
    <source>
        <dbReference type="SAM" id="MobiDB-lite"/>
    </source>
</evidence>
<dbReference type="GO" id="GO:0005524">
    <property type="term" value="F:ATP binding"/>
    <property type="evidence" value="ECO:0007669"/>
    <property type="project" value="UniProtKB-KW"/>
</dbReference>
<dbReference type="RefSeq" id="XP_018113141.2">
    <property type="nucleotide sequence ID" value="XM_018257652.2"/>
</dbReference>
<organism evidence="28 29">
    <name type="scientific">Xenopus laevis</name>
    <name type="common">African clawed frog</name>
    <dbReference type="NCBI Taxonomy" id="8355"/>
    <lineage>
        <taxon>Eukaryota</taxon>
        <taxon>Metazoa</taxon>
        <taxon>Chordata</taxon>
        <taxon>Craniata</taxon>
        <taxon>Vertebrata</taxon>
        <taxon>Euteleostomi</taxon>
        <taxon>Amphibia</taxon>
        <taxon>Batrachia</taxon>
        <taxon>Anura</taxon>
        <taxon>Pipoidea</taxon>
        <taxon>Pipidae</taxon>
        <taxon>Xenopodinae</taxon>
        <taxon>Xenopus</taxon>
        <taxon>Xenopus</taxon>
    </lineage>
</organism>
<keyword evidence="13" id="KW-0547">Nucleotide-binding</keyword>
<dbReference type="Pfam" id="PF03828">
    <property type="entry name" value="PAP_assoc"/>
    <property type="match status" value="1"/>
</dbReference>
<feature type="compositionally biased region" description="Basic and acidic residues" evidence="26">
    <location>
        <begin position="260"/>
        <end position="274"/>
    </location>
</feature>
<dbReference type="Gene3D" id="3.30.70.330">
    <property type="match status" value="1"/>
</dbReference>
<dbReference type="GO" id="GO:0005730">
    <property type="term" value="C:nucleolus"/>
    <property type="evidence" value="ECO:0007669"/>
    <property type="project" value="UniProtKB-SubCell"/>
</dbReference>
<dbReference type="GO" id="GO:0003723">
    <property type="term" value="F:RNA binding"/>
    <property type="evidence" value="ECO:0007669"/>
    <property type="project" value="UniProtKB-UniRule"/>
</dbReference>
<evidence type="ECO:0000256" key="9">
    <source>
        <dbReference type="ARBA" id="ARBA00022664"/>
    </source>
</evidence>
<evidence type="ECO:0000256" key="15">
    <source>
        <dbReference type="ARBA" id="ARBA00022833"/>
    </source>
</evidence>
<dbReference type="CDD" id="cd12279">
    <property type="entry name" value="RRM_TUT1"/>
    <property type="match status" value="1"/>
</dbReference>
<dbReference type="PANTHER" id="PTHR12271">
    <property type="entry name" value="POLY A POLYMERASE CID PAP -RELATED"/>
    <property type="match status" value="1"/>
</dbReference>
<sequence>MVPFCDALILRRKYRANGEMEAEESGSTVIPLPQDVKSIERGGFQCLLCGVNIPNRPSLTDHLSGRRHVRLCEERDRRNQQQERSVYVSHFPRETSEEQLRDVFQKIAPVRNIVMDKDRGLYAIVEFESKDGMCAALEEPQINLNGKRLRVKPREKKGFQRKKGSTPRALQPPDPEALSKELLKCSNVEDQMKKMVSLCSPSHHESHLRELLLSLLQETFTEFFPGCQLLPFGSSVNGFEISGCDLDLYLELGEDETENAEGKADEKIQNREESSTDMEVSMEESETERKEEEMEIGNSKSDEEEDVTPGLSLKGLSSEEILEVVGKVLRQCVPGVHGVQSVPTARRPVIHFQHKTSGLRGDVTLNNRLALRNSSFLRLCSDLDTRVPQLVYTVRYWARVNQLAGNPLGGGPLLNNYALTLLVFFFLQTRSPPVLPTLVHLREETANEVPQVIDGWDCSFPSDTTQVKESGNQQSLSSLLAEFFSFYASLDLHLLILCPCNGLTVPLPFSSSPPAWSHGFRLGPLNIQDPFELSHNVGGNVSSRTTRRFISHCVAAARICRSPNYNLHSPSRPWGITLILLPPPTEKECIGRAGTEILIPLGGVSLEKTYSAVNRVLVDVLLCTLEESGEDNCQEGKTLELSTKLTNAERQGEKNEVRVELGEQEVPCKAEHNNTEEATEQKIVCKTQEGMSESARRKREMTEPCMNDMTNGKRRRLECTGAIWDNLNLATSAVEDEMCEEVHKDSKTKIDFCNNGTAQCELLVWHRVWEGRRKERRRKQKEEADGVELEVAVSQALALGKGNKCNDEPLMKLILTTQLTANQSVQLYLTPIFDPQGLSITFFHFLEGYLPRMVAQIQGCGGSL</sequence>
<dbReference type="Proteomes" id="UP000694892">
    <property type="component" value="Chromosome 4L"/>
</dbReference>
<dbReference type="InterPro" id="IPR035979">
    <property type="entry name" value="RBD_domain_sf"/>
</dbReference>
<keyword evidence="11" id="KW-0548">Nucleotidyltransferase</keyword>
<evidence type="ECO:0000256" key="14">
    <source>
        <dbReference type="ARBA" id="ARBA00022771"/>
    </source>
</evidence>
<dbReference type="OMA" id="QCVPGVH"/>
<evidence type="ECO:0000256" key="16">
    <source>
        <dbReference type="ARBA" id="ARBA00022840"/>
    </source>
</evidence>
<gene>
    <name evidence="28" type="ORF">XELAEV_18022249mg</name>
</gene>
<keyword evidence="19" id="KW-0464">Manganese</keyword>
<evidence type="ECO:0000256" key="5">
    <source>
        <dbReference type="ARBA" id="ARBA00008593"/>
    </source>
</evidence>
<dbReference type="GO" id="GO:1990817">
    <property type="term" value="F:poly(A) RNA polymerase activity"/>
    <property type="evidence" value="ECO:0007669"/>
    <property type="project" value="UniProtKB-EC"/>
</dbReference>
<dbReference type="GO" id="GO:0050265">
    <property type="term" value="F:RNA uridylyltransferase activity"/>
    <property type="evidence" value="ECO:0007669"/>
    <property type="project" value="UniProtKB-EC"/>
</dbReference>